<evidence type="ECO:0000313" key="2">
    <source>
        <dbReference type="Proteomes" id="UP000682782"/>
    </source>
</evidence>
<proteinExistence type="predicted"/>
<sequence>MKVVLLKDVKNIGKRDDIVTVSDGYARNFLFPQKLAVEATPGAMKEIQRKRAAQDAREAEMLAEAKNKAASLKDKVIALEVKCGDKGRLYGSVTSAEVADALEKQHGIKVDKRKIDIGDPIRETGIREISVWLYSGVTTPMKLDVQPMKK</sequence>
<evidence type="ECO:0000313" key="1">
    <source>
        <dbReference type="EMBL" id="QUC67583.1"/>
    </source>
</evidence>
<dbReference type="EMBL" id="CP068393">
    <property type="protein sequence ID" value="QUC67583.1"/>
    <property type="molecule type" value="Genomic_DNA"/>
</dbReference>
<keyword evidence="1" id="KW-0687">Ribonucleoprotein</keyword>
<dbReference type="Proteomes" id="UP000682782">
    <property type="component" value="Chromosome"/>
</dbReference>
<accession>A0AC61NLS9</accession>
<keyword evidence="2" id="KW-1185">Reference proteome</keyword>
<organism evidence="1 2">
    <name type="scientific">Aristaeella hokkaidonensis</name>
    <dbReference type="NCBI Taxonomy" id="3046382"/>
    <lineage>
        <taxon>Bacteria</taxon>
        <taxon>Bacillati</taxon>
        <taxon>Bacillota</taxon>
        <taxon>Clostridia</taxon>
        <taxon>Eubacteriales</taxon>
        <taxon>Aristaeellaceae</taxon>
        <taxon>Aristaeella</taxon>
    </lineage>
</organism>
<gene>
    <name evidence="1" type="ORF">JYE49_02455</name>
</gene>
<reference evidence="1" key="1">
    <citation type="submission" date="2021-01" db="EMBL/GenBank/DDBJ databases">
        <title>Complete genome sequence of Clostridiales bacterium R-7.</title>
        <authorList>
            <person name="Mahoney-Kurpe S.C."/>
            <person name="Palevich N."/>
            <person name="Koike S."/>
            <person name="Moon C.D."/>
            <person name="Attwood G.T."/>
        </authorList>
    </citation>
    <scope>NUCLEOTIDE SEQUENCE</scope>
    <source>
        <strain evidence="1">R-7</strain>
    </source>
</reference>
<protein>
    <submittedName>
        <fullName evidence="1">50S ribosomal protein L9</fullName>
    </submittedName>
</protein>
<keyword evidence="1" id="KW-0689">Ribosomal protein</keyword>
<name>A0AC61NLS9_9FIRM</name>